<gene>
    <name evidence="8" type="ORF">PENDEC_c004G05877</name>
</gene>
<feature type="compositionally biased region" description="Basic and acidic residues" evidence="5">
    <location>
        <begin position="177"/>
        <end position="201"/>
    </location>
</feature>
<dbReference type="InterPro" id="IPR048258">
    <property type="entry name" value="Cyclins_cyclin-box"/>
</dbReference>
<dbReference type="InterPro" id="IPR013763">
    <property type="entry name" value="Cyclin-like_dom"/>
</dbReference>
<dbReference type="Pfam" id="PF02984">
    <property type="entry name" value="Cyclin_C"/>
    <property type="match status" value="1"/>
</dbReference>
<dbReference type="InterPro" id="IPR036915">
    <property type="entry name" value="Cyclin-like_sf"/>
</dbReference>
<accession>A0A1V6PHN1</accession>
<sequence length="595" mass="67486">MDAKPQRIRVRGDENMPPTTFQPNKAIHQRNKSTPALSAMALGAKNGARRAFGDVSNTKDMNRASRDDSALAGKPAVKQTDIKPVLSQPAQRPMSMASVKGVLNTVTAKPVNPAGKAQPTVKNNKRSNVIFRDQLEPVVEKSTSKETVKTKEPSKEPTYKEWRREVARPETSQAPIDTDKVARIEEQSLKEAEVDTSREDAQQLKSYLDHGRASEIYSDTTISDTEESKEDLKDETKVDLKNAAEVIPEPEAEAEEWEDAEEDHVPAFSRTDNTTGGTTTVLYPRMTAVTRREMLRAKEMVKASRSREDELDDLYDSSMVAEYTSEIFLHLRTKEITMLPAADYMTNQAEIQWSMRSVLMDWLVQVHFRFALLPETLFLCVNYIDRFLSHKIVSLGKLQLVGATAIFIAAKYEEITAPSVQEIVYMVDGGYTVDEILKAERFMLSILNFDLGWPGPMSFLRRISKADDYDLETRTVAKYFLELTIMDERFVSTPPSFASAGAHCLARQFLRKGYWTPAHAFYSGYLYEQLLPVMTTMLDCCEDPQRHHQAIFDKYSDRRFKRASLYVEAEIKRGFKLLPAASLKDVDRLDGYANY</sequence>
<dbReference type="FunFam" id="1.10.472.10:FF:000001">
    <property type="entry name" value="G2/mitotic-specific cyclin"/>
    <property type="match status" value="1"/>
</dbReference>
<feature type="region of interest" description="Disordered" evidence="5">
    <location>
        <begin position="48"/>
        <end position="95"/>
    </location>
</feature>
<dbReference type="InterPro" id="IPR006671">
    <property type="entry name" value="Cyclin_N"/>
</dbReference>
<dbReference type="OrthoDB" id="5590282at2759"/>
<dbReference type="GO" id="GO:0044772">
    <property type="term" value="P:mitotic cell cycle phase transition"/>
    <property type="evidence" value="ECO:0007669"/>
    <property type="project" value="InterPro"/>
</dbReference>
<feature type="region of interest" description="Disordered" evidence="5">
    <location>
        <begin position="1"/>
        <end position="33"/>
    </location>
</feature>
<dbReference type="InterPro" id="IPR046965">
    <property type="entry name" value="Cyclin_A/B-like"/>
</dbReference>
<dbReference type="InterPro" id="IPR039361">
    <property type="entry name" value="Cyclin"/>
</dbReference>
<keyword evidence="2 4" id="KW-0195">Cyclin</keyword>
<feature type="compositionally biased region" description="Basic and acidic residues" evidence="5">
    <location>
        <begin position="133"/>
        <end position="168"/>
    </location>
</feature>
<feature type="compositionally biased region" description="Basic and acidic residues" evidence="5">
    <location>
        <begin position="1"/>
        <end position="14"/>
    </location>
</feature>
<dbReference type="EMBL" id="MDYL01000004">
    <property type="protein sequence ID" value="OQD76484.1"/>
    <property type="molecule type" value="Genomic_DNA"/>
</dbReference>
<evidence type="ECO:0000256" key="5">
    <source>
        <dbReference type="SAM" id="MobiDB-lite"/>
    </source>
</evidence>
<proteinExistence type="inferred from homology"/>
<dbReference type="PANTHER" id="PTHR10177">
    <property type="entry name" value="CYCLINS"/>
    <property type="match status" value="1"/>
</dbReference>
<name>A0A1V6PHN1_PENDC</name>
<dbReference type="PIRSF" id="PIRSF001771">
    <property type="entry name" value="Cyclin_A_B_D_E"/>
    <property type="match status" value="1"/>
</dbReference>
<dbReference type="STRING" id="69771.A0A1V6PHN1"/>
<dbReference type="GO" id="GO:0051301">
    <property type="term" value="P:cell division"/>
    <property type="evidence" value="ECO:0007669"/>
    <property type="project" value="UniProtKB-KW"/>
</dbReference>
<dbReference type="InterPro" id="IPR004367">
    <property type="entry name" value="Cyclin_C-dom"/>
</dbReference>
<dbReference type="Gene3D" id="1.10.472.10">
    <property type="entry name" value="Cyclin-like"/>
    <property type="match status" value="2"/>
</dbReference>
<dbReference type="CDD" id="cd20512">
    <property type="entry name" value="CYCLIN_CLBs_yeast_rpt2"/>
    <property type="match status" value="1"/>
</dbReference>
<keyword evidence="3" id="KW-0131">Cell cycle</keyword>
<dbReference type="Pfam" id="PF00134">
    <property type="entry name" value="Cyclin_N"/>
    <property type="match status" value="1"/>
</dbReference>
<evidence type="ECO:0000256" key="3">
    <source>
        <dbReference type="ARBA" id="ARBA00023306"/>
    </source>
</evidence>
<dbReference type="PROSITE" id="PS00292">
    <property type="entry name" value="CYCLINS"/>
    <property type="match status" value="1"/>
</dbReference>
<evidence type="ECO:0000256" key="2">
    <source>
        <dbReference type="ARBA" id="ARBA00023127"/>
    </source>
</evidence>
<comment type="caution">
    <text evidence="8">The sequence shown here is derived from an EMBL/GenBank/DDBJ whole genome shotgun (WGS) entry which is preliminary data.</text>
</comment>
<dbReference type="GO" id="GO:0016538">
    <property type="term" value="F:cyclin-dependent protein serine/threonine kinase regulator activity"/>
    <property type="evidence" value="ECO:0007669"/>
    <property type="project" value="InterPro"/>
</dbReference>
<dbReference type="AlphaFoldDB" id="A0A1V6PHN1"/>
<evidence type="ECO:0000313" key="9">
    <source>
        <dbReference type="Proteomes" id="UP000191522"/>
    </source>
</evidence>
<dbReference type="SMART" id="SM01332">
    <property type="entry name" value="Cyclin_C"/>
    <property type="match status" value="1"/>
</dbReference>
<organism evidence="8 9">
    <name type="scientific">Penicillium decumbens</name>
    <dbReference type="NCBI Taxonomy" id="69771"/>
    <lineage>
        <taxon>Eukaryota</taxon>
        <taxon>Fungi</taxon>
        <taxon>Dikarya</taxon>
        <taxon>Ascomycota</taxon>
        <taxon>Pezizomycotina</taxon>
        <taxon>Eurotiomycetes</taxon>
        <taxon>Eurotiomycetidae</taxon>
        <taxon>Eurotiales</taxon>
        <taxon>Aspergillaceae</taxon>
        <taxon>Penicillium</taxon>
    </lineage>
</organism>
<dbReference type="Proteomes" id="UP000191522">
    <property type="component" value="Unassembled WGS sequence"/>
</dbReference>
<dbReference type="SUPFAM" id="SSF47954">
    <property type="entry name" value="Cyclin-like"/>
    <property type="match status" value="2"/>
</dbReference>
<reference evidence="9" key="1">
    <citation type="journal article" date="2017" name="Nat. Microbiol.">
        <title>Global analysis of biosynthetic gene clusters reveals vast potential of secondary metabolite production in Penicillium species.</title>
        <authorList>
            <person name="Nielsen J.C."/>
            <person name="Grijseels S."/>
            <person name="Prigent S."/>
            <person name="Ji B."/>
            <person name="Dainat J."/>
            <person name="Nielsen K.F."/>
            <person name="Frisvad J.C."/>
            <person name="Workman M."/>
            <person name="Nielsen J."/>
        </authorList>
    </citation>
    <scope>NUCLEOTIDE SEQUENCE [LARGE SCALE GENOMIC DNA]</scope>
    <source>
        <strain evidence="9">IBT 11843</strain>
    </source>
</reference>
<evidence type="ECO:0000256" key="1">
    <source>
        <dbReference type="ARBA" id="ARBA00022618"/>
    </source>
</evidence>
<evidence type="ECO:0000256" key="4">
    <source>
        <dbReference type="RuleBase" id="RU000383"/>
    </source>
</evidence>
<dbReference type="SMART" id="SM00385">
    <property type="entry name" value="CYCLIN"/>
    <property type="match status" value="2"/>
</dbReference>
<evidence type="ECO:0000259" key="7">
    <source>
        <dbReference type="SMART" id="SM01332"/>
    </source>
</evidence>
<feature type="domain" description="Cyclin-like" evidence="6">
    <location>
        <begin position="361"/>
        <end position="445"/>
    </location>
</feature>
<protein>
    <submittedName>
        <fullName evidence="8">Uncharacterized protein</fullName>
    </submittedName>
</protein>
<feature type="domain" description="Cyclin-like" evidence="6">
    <location>
        <begin position="458"/>
        <end position="539"/>
    </location>
</feature>
<keyword evidence="1" id="KW-0132">Cell division</keyword>
<feature type="region of interest" description="Disordered" evidence="5">
    <location>
        <begin position="110"/>
        <end position="201"/>
    </location>
</feature>
<dbReference type="OMA" id="MVDGAYT"/>
<feature type="compositionally biased region" description="Basic and acidic residues" evidence="5">
    <location>
        <begin position="60"/>
        <end position="69"/>
    </location>
</feature>
<comment type="similarity">
    <text evidence="4">Belongs to the cyclin family.</text>
</comment>
<feature type="domain" description="Cyclin C-terminal" evidence="7">
    <location>
        <begin position="454"/>
        <end position="569"/>
    </location>
</feature>
<evidence type="ECO:0000313" key="8">
    <source>
        <dbReference type="EMBL" id="OQD76484.1"/>
    </source>
</evidence>
<evidence type="ECO:0000259" key="6">
    <source>
        <dbReference type="SMART" id="SM00385"/>
    </source>
</evidence>
<keyword evidence="9" id="KW-1185">Reference proteome</keyword>